<dbReference type="InterPro" id="IPR039935">
    <property type="entry name" value="YML079W-like"/>
</dbReference>
<dbReference type="Proteomes" id="UP001559025">
    <property type="component" value="Unassembled WGS sequence"/>
</dbReference>
<dbReference type="CDD" id="cd06121">
    <property type="entry name" value="cupin_YML079wp"/>
    <property type="match status" value="1"/>
</dbReference>
<reference evidence="2 3" key="1">
    <citation type="submission" date="2024-01" db="EMBL/GenBank/DDBJ databases">
        <title>New evidence supports the origin of RcGTA from prophage.</title>
        <authorList>
            <person name="Xu Y."/>
            <person name="Liu B."/>
            <person name="Chen F."/>
        </authorList>
    </citation>
    <scope>NUCLEOTIDE SEQUENCE [LARGE SCALE GENOMIC DNA]</scope>
    <source>
        <strain evidence="2 3">CBW1107-2</strain>
    </source>
</reference>
<dbReference type="Pfam" id="PF06172">
    <property type="entry name" value="Cupin_5"/>
    <property type="match status" value="1"/>
</dbReference>
<gene>
    <name evidence="2" type="ORF">V1479_15885</name>
</gene>
<protein>
    <submittedName>
        <fullName evidence="2">Cupin domain-containing protein</fullName>
    </submittedName>
</protein>
<organism evidence="2 3">
    <name type="scientific">Neoaquamicrobium sediminum</name>
    <dbReference type="NCBI Taxonomy" id="1849104"/>
    <lineage>
        <taxon>Bacteria</taxon>
        <taxon>Pseudomonadati</taxon>
        <taxon>Pseudomonadota</taxon>
        <taxon>Alphaproteobacteria</taxon>
        <taxon>Hyphomicrobiales</taxon>
        <taxon>Phyllobacteriaceae</taxon>
        <taxon>Neoaquamicrobium</taxon>
    </lineage>
</organism>
<dbReference type="RefSeq" id="WP_368803773.1">
    <property type="nucleotide sequence ID" value="NZ_JAZHFV010000005.1"/>
</dbReference>
<name>A0ABV3WW81_9HYPH</name>
<keyword evidence="3" id="KW-1185">Reference proteome</keyword>
<evidence type="ECO:0000313" key="3">
    <source>
        <dbReference type="Proteomes" id="UP001559025"/>
    </source>
</evidence>
<dbReference type="PANTHER" id="PTHR33387:SF3">
    <property type="entry name" value="DUF985 DOMAIN-CONTAINING PROTEIN"/>
    <property type="match status" value="1"/>
</dbReference>
<dbReference type="SUPFAM" id="SSF51182">
    <property type="entry name" value="RmlC-like cupins"/>
    <property type="match status" value="1"/>
</dbReference>
<dbReference type="EMBL" id="JAZHFV010000005">
    <property type="protein sequence ID" value="MEX4008795.1"/>
    <property type="molecule type" value="Genomic_DNA"/>
</dbReference>
<proteinExistence type="predicted"/>
<accession>A0ABV3WW81</accession>
<evidence type="ECO:0000313" key="2">
    <source>
        <dbReference type="EMBL" id="MEX4008795.1"/>
    </source>
</evidence>
<evidence type="ECO:0000259" key="1">
    <source>
        <dbReference type="Pfam" id="PF06172"/>
    </source>
</evidence>
<dbReference type="InterPro" id="IPR009327">
    <property type="entry name" value="Cupin_DUF985"/>
</dbReference>
<sequence>MRAADIIATLGMQRHPEGGWYVETFRDDAGGERGHSTAIYFLLEEGDRSHWHRVKDAAEIWHFHAGAPLELTIWREGDDVVERVRLGADLAAGERPQGIVPAGCWQAARSTGAWTLVGCTVAPGFLFSAFELAPPGWEPPVRG</sequence>
<dbReference type="Gene3D" id="2.60.120.10">
    <property type="entry name" value="Jelly Rolls"/>
    <property type="match status" value="1"/>
</dbReference>
<dbReference type="PANTHER" id="PTHR33387">
    <property type="entry name" value="RMLC-LIKE JELLY ROLL FOLD PROTEIN"/>
    <property type="match status" value="1"/>
</dbReference>
<comment type="caution">
    <text evidence="2">The sequence shown here is derived from an EMBL/GenBank/DDBJ whole genome shotgun (WGS) entry which is preliminary data.</text>
</comment>
<feature type="domain" description="DUF985" evidence="1">
    <location>
        <begin position="5"/>
        <end position="133"/>
    </location>
</feature>
<dbReference type="InterPro" id="IPR014710">
    <property type="entry name" value="RmlC-like_jellyroll"/>
</dbReference>
<dbReference type="InterPro" id="IPR011051">
    <property type="entry name" value="RmlC_Cupin_sf"/>
</dbReference>